<dbReference type="CDD" id="cd01700">
    <property type="entry name" value="PolY_Pol_V_umuC"/>
    <property type="match status" value="1"/>
</dbReference>
<keyword evidence="4" id="KW-0234">DNA repair</keyword>
<dbReference type="Pfam" id="PF11799">
    <property type="entry name" value="IMS_C"/>
    <property type="match status" value="1"/>
</dbReference>
<evidence type="ECO:0000256" key="3">
    <source>
        <dbReference type="ARBA" id="ARBA00023199"/>
    </source>
</evidence>
<dbReference type="Pfam" id="PF13438">
    <property type="entry name" value="DUF4113"/>
    <property type="match status" value="1"/>
</dbReference>
<dbReference type="GO" id="GO:0005829">
    <property type="term" value="C:cytosol"/>
    <property type="evidence" value="ECO:0007669"/>
    <property type="project" value="TreeGrafter"/>
</dbReference>
<dbReference type="GO" id="GO:0009432">
    <property type="term" value="P:SOS response"/>
    <property type="evidence" value="ECO:0007669"/>
    <property type="project" value="UniProtKB-KW"/>
</dbReference>
<dbReference type="Pfam" id="PF00817">
    <property type="entry name" value="IMS"/>
    <property type="match status" value="1"/>
</dbReference>
<dbReference type="InterPro" id="IPR043128">
    <property type="entry name" value="Rev_trsase/Diguanyl_cyclase"/>
</dbReference>
<evidence type="ECO:0000256" key="1">
    <source>
        <dbReference type="ARBA" id="ARBA00010945"/>
    </source>
</evidence>
<dbReference type="AlphaFoldDB" id="A0A0P9DSB7"/>
<dbReference type="Gene3D" id="3.30.70.270">
    <property type="match status" value="1"/>
</dbReference>
<keyword evidence="8" id="KW-1185">Reference proteome</keyword>
<dbReference type="GO" id="GO:0006281">
    <property type="term" value="P:DNA repair"/>
    <property type="evidence" value="ECO:0007669"/>
    <property type="project" value="UniProtKB-KW"/>
</dbReference>
<dbReference type="InterPro" id="IPR043502">
    <property type="entry name" value="DNA/RNA_pol_sf"/>
</dbReference>
<comment type="similarity">
    <text evidence="1">Belongs to the DNA polymerase type-Y family.</text>
</comment>
<dbReference type="GO" id="GO:0042276">
    <property type="term" value="P:error-prone translesion synthesis"/>
    <property type="evidence" value="ECO:0007669"/>
    <property type="project" value="TreeGrafter"/>
</dbReference>
<keyword evidence="5" id="KW-0742">SOS response</keyword>
<dbReference type="InterPro" id="IPR001126">
    <property type="entry name" value="UmuC"/>
</dbReference>
<dbReference type="GO" id="GO:0003887">
    <property type="term" value="F:DNA-directed DNA polymerase activity"/>
    <property type="evidence" value="ECO:0007669"/>
    <property type="project" value="TreeGrafter"/>
</dbReference>
<sequence length="424" mass="47711">MSNHVFALVDCNNFYASCERVFDPSLWSRPVIVLSNNDGCVIARSNEAKALGIKMGQPFFTLGHLVSIHNIAVFSSNFTLYGDMSRRVMDVLSMFTPDIEIYSVDEAFLALDGLTDDPPAYAQRIRATVYQWTGIPVGIGIGPTKTLAKVANHIAKKNPEHGGVFDINAHSDLDELLDKLDVADLWGVGPQYARLLNRHGIYTVRQFKQANDNWVQKHMTICGLRALLELRGISCMPLEAAPPPKKDIACTRSFGARIETFQGLREAISTYVSRAAEKLREQDSVASYMQVFIRTSYFGEGPQYSNAASLQLPVATSYTPHLIHFGTRLLERIYRPGYQYAKAGVIFSGIVPQEHAQLNLFVRPYPTRRYRHLMRIVDTINQAWGRNTVQFAAAGISKEWKMRQARRSPRYTTRLAELPIVKAH</sequence>
<reference evidence="7 8" key="1">
    <citation type="submission" date="2015-09" db="EMBL/GenBank/DDBJ databases">
        <title>Draft genome sequence of Kouleothrix aurantiaca JCM 19913.</title>
        <authorList>
            <person name="Hemp J."/>
        </authorList>
    </citation>
    <scope>NUCLEOTIDE SEQUENCE [LARGE SCALE GENOMIC DNA]</scope>
    <source>
        <strain evidence="7 8">COM-B</strain>
    </source>
</reference>
<organism evidence="7 8">
    <name type="scientific">Kouleothrix aurantiaca</name>
    <dbReference type="NCBI Taxonomy" id="186479"/>
    <lineage>
        <taxon>Bacteria</taxon>
        <taxon>Bacillati</taxon>
        <taxon>Chloroflexota</taxon>
        <taxon>Chloroflexia</taxon>
        <taxon>Chloroflexales</taxon>
        <taxon>Roseiflexineae</taxon>
        <taxon>Roseiflexaceae</taxon>
        <taxon>Kouleothrix</taxon>
    </lineage>
</organism>
<proteinExistence type="inferred from homology"/>
<evidence type="ECO:0000256" key="5">
    <source>
        <dbReference type="ARBA" id="ARBA00023236"/>
    </source>
</evidence>
<evidence type="ECO:0000256" key="2">
    <source>
        <dbReference type="ARBA" id="ARBA00022763"/>
    </source>
</evidence>
<evidence type="ECO:0000313" key="7">
    <source>
        <dbReference type="EMBL" id="KPV53104.1"/>
    </source>
</evidence>
<keyword evidence="3" id="KW-0741">SOS mutagenesis</keyword>
<dbReference type="PANTHER" id="PTHR11076:SF34">
    <property type="entry name" value="PROTEIN UMUC"/>
    <property type="match status" value="1"/>
</dbReference>
<dbReference type="SUPFAM" id="SSF56672">
    <property type="entry name" value="DNA/RNA polymerases"/>
    <property type="match status" value="1"/>
</dbReference>
<dbReference type="PROSITE" id="PS50173">
    <property type="entry name" value="UMUC"/>
    <property type="match status" value="1"/>
</dbReference>
<dbReference type="PANTHER" id="PTHR11076">
    <property type="entry name" value="DNA REPAIR POLYMERASE UMUC / TRANSFERASE FAMILY MEMBER"/>
    <property type="match status" value="1"/>
</dbReference>
<keyword evidence="2" id="KW-0227">DNA damage</keyword>
<dbReference type="InterPro" id="IPR050116">
    <property type="entry name" value="DNA_polymerase-Y"/>
</dbReference>
<name>A0A0P9DSB7_9CHLR</name>
<feature type="domain" description="UmuC" evidence="6">
    <location>
        <begin position="6"/>
        <end position="189"/>
    </location>
</feature>
<evidence type="ECO:0000313" key="8">
    <source>
        <dbReference type="Proteomes" id="UP000050509"/>
    </source>
</evidence>
<dbReference type="Proteomes" id="UP000050509">
    <property type="component" value="Unassembled WGS sequence"/>
</dbReference>
<dbReference type="Gene3D" id="1.10.150.20">
    <property type="entry name" value="5' to 3' exonuclease, C-terminal subdomain"/>
    <property type="match status" value="1"/>
</dbReference>
<comment type="caution">
    <text evidence="7">The sequence shown here is derived from an EMBL/GenBank/DDBJ whole genome shotgun (WGS) entry which is preliminary data.</text>
</comment>
<dbReference type="GO" id="GO:0003684">
    <property type="term" value="F:damaged DNA binding"/>
    <property type="evidence" value="ECO:0007669"/>
    <property type="project" value="InterPro"/>
</dbReference>
<protein>
    <submittedName>
        <fullName evidence="7">SOS mutagenesis and repair protein UmuC</fullName>
    </submittedName>
</protein>
<evidence type="ECO:0000256" key="4">
    <source>
        <dbReference type="ARBA" id="ARBA00023204"/>
    </source>
</evidence>
<evidence type="ECO:0000259" key="6">
    <source>
        <dbReference type="PROSITE" id="PS50173"/>
    </source>
</evidence>
<dbReference type="InterPro" id="IPR025188">
    <property type="entry name" value="DUF4113"/>
</dbReference>
<dbReference type="PATRIC" id="fig|186479.3.peg.7084"/>
<dbReference type="EMBL" id="LJCR01000340">
    <property type="protein sequence ID" value="KPV53104.1"/>
    <property type="molecule type" value="Genomic_DNA"/>
</dbReference>
<dbReference type="InterPro" id="IPR017961">
    <property type="entry name" value="DNA_pol_Y-fam_little_finger"/>
</dbReference>
<accession>A0A0P9DSB7</accession>
<dbReference type="NCBIfam" id="NF002955">
    <property type="entry name" value="PRK03609.1"/>
    <property type="match status" value="1"/>
</dbReference>
<dbReference type="Gene3D" id="3.40.1170.60">
    <property type="match status" value="1"/>
</dbReference>
<gene>
    <name evidence="7" type="ORF">SE17_11570</name>
</gene>